<dbReference type="OrthoDB" id="4425169at2759"/>
<protein>
    <recommendedName>
        <fullName evidence="1">ABM domain-containing protein</fullName>
    </recommendedName>
</protein>
<organism evidence="2 3">
    <name type="scientific">Oidiodendron maius (strain Zn)</name>
    <dbReference type="NCBI Taxonomy" id="913774"/>
    <lineage>
        <taxon>Eukaryota</taxon>
        <taxon>Fungi</taxon>
        <taxon>Dikarya</taxon>
        <taxon>Ascomycota</taxon>
        <taxon>Pezizomycotina</taxon>
        <taxon>Leotiomycetes</taxon>
        <taxon>Leotiomycetes incertae sedis</taxon>
        <taxon>Myxotrichaceae</taxon>
        <taxon>Oidiodendron</taxon>
    </lineage>
</organism>
<dbReference type="STRING" id="913774.A0A0C3D0M5"/>
<dbReference type="HOGENOM" id="CLU_112984_0_0_1"/>
<evidence type="ECO:0000313" key="3">
    <source>
        <dbReference type="Proteomes" id="UP000054321"/>
    </source>
</evidence>
<accession>A0A0C3D0M5</accession>
<feature type="domain" description="ABM" evidence="1">
    <location>
        <begin position="10"/>
        <end position="101"/>
    </location>
</feature>
<dbReference type="EMBL" id="KN832887">
    <property type="protein sequence ID" value="KIM95462.1"/>
    <property type="molecule type" value="Genomic_DNA"/>
</dbReference>
<name>A0A0C3D0M5_OIDMZ</name>
<reference evidence="2 3" key="1">
    <citation type="submission" date="2014-04" db="EMBL/GenBank/DDBJ databases">
        <authorList>
            <consortium name="DOE Joint Genome Institute"/>
            <person name="Kuo A."/>
            <person name="Martino E."/>
            <person name="Perotto S."/>
            <person name="Kohler A."/>
            <person name="Nagy L.G."/>
            <person name="Floudas D."/>
            <person name="Copeland A."/>
            <person name="Barry K.W."/>
            <person name="Cichocki N."/>
            <person name="Veneault-Fourrey C."/>
            <person name="LaButti K."/>
            <person name="Lindquist E.A."/>
            <person name="Lipzen A."/>
            <person name="Lundell T."/>
            <person name="Morin E."/>
            <person name="Murat C."/>
            <person name="Sun H."/>
            <person name="Tunlid A."/>
            <person name="Henrissat B."/>
            <person name="Grigoriev I.V."/>
            <person name="Hibbett D.S."/>
            <person name="Martin F."/>
            <person name="Nordberg H.P."/>
            <person name="Cantor M.N."/>
            <person name="Hua S.X."/>
        </authorList>
    </citation>
    <scope>NUCLEOTIDE SEQUENCE [LARGE SCALE GENOMIC DNA]</scope>
    <source>
        <strain evidence="2 3">Zn</strain>
    </source>
</reference>
<dbReference type="InterPro" id="IPR011008">
    <property type="entry name" value="Dimeric_a/b-barrel"/>
</dbReference>
<sequence>MAITELAFPILKTDKATIEEAERSRPIFTKKLTDPNPGLLNAFRGRILYEDDRSVRDEHKEILILEWQDEESFRTFLGSDQFAAFIGIVQHLLAEPPKLQLYETNTSPKDVAIAPVVEIVRVSIKNAESRKAAEQVWESMCKFLTERHEQRIVVTYGASLNLEECVIVGILGWPSSEERSTVSNEAAFTEGLDSLRSLGEISQIIVDVSPVALPALQGASET</sequence>
<dbReference type="AlphaFoldDB" id="A0A0C3D0M5"/>
<dbReference type="Gene3D" id="3.30.70.100">
    <property type="match status" value="1"/>
</dbReference>
<dbReference type="PROSITE" id="PS51725">
    <property type="entry name" value="ABM"/>
    <property type="match status" value="1"/>
</dbReference>
<keyword evidence="3" id="KW-1185">Reference proteome</keyword>
<gene>
    <name evidence="2" type="ORF">OIDMADRAFT_134426</name>
</gene>
<reference evidence="3" key="2">
    <citation type="submission" date="2015-01" db="EMBL/GenBank/DDBJ databases">
        <title>Evolutionary Origins and Diversification of the Mycorrhizal Mutualists.</title>
        <authorList>
            <consortium name="DOE Joint Genome Institute"/>
            <consortium name="Mycorrhizal Genomics Consortium"/>
            <person name="Kohler A."/>
            <person name="Kuo A."/>
            <person name="Nagy L.G."/>
            <person name="Floudas D."/>
            <person name="Copeland A."/>
            <person name="Barry K.W."/>
            <person name="Cichocki N."/>
            <person name="Veneault-Fourrey C."/>
            <person name="LaButti K."/>
            <person name="Lindquist E.A."/>
            <person name="Lipzen A."/>
            <person name="Lundell T."/>
            <person name="Morin E."/>
            <person name="Murat C."/>
            <person name="Riley R."/>
            <person name="Ohm R."/>
            <person name="Sun H."/>
            <person name="Tunlid A."/>
            <person name="Henrissat B."/>
            <person name="Grigoriev I.V."/>
            <person name="Hibbett D.S."/>
            <person name="Martin F."/>
        </authorList>
    </citation>
    <scope>NUCLEOTIDE SEQUENCE [LARGE SCALE GENOMIC DNA]</scope>
    <source>
        <strain evidence="3">Zn</strain>
    </source>
</reference>
<dbReference type="Proteomes" id="UP000054321">
    <property type="component" value="Unassembled WGS sequence"/>
</dbReference>
<dbReference type="InterPro" id="IPR007138">
    <property type="entry name" value="ABM_dom"/>
</dbReference>
<proteinExistence type="predicted"/>
<evidence type="ECO:0000313" key="2">
    <source>
        <dbReference type="EMBL" id="KIM95462.1"/>
    </source>
</evidence>
<dbReference type="SUPFAM" id="SSF54909">
    <property type="entry name" value="Dimeric alpha+beta barrel"/>
    <property type="match status" value="1"/>
</dbReference>
<dbReference type="InParanoid" id="A0A0C3D0M5"/>
<evidence type="ECO:0000259" key="1">
    <source>
        <dbReference type="PROSITE" id="PS51725"/>
    </source>
</evidence>